<dbReference type="PROSITE" id="PS01159">
    <property type="entry name" value="WW_DOMAIN_1"/>
    <property type="match status" value="1"/>
</dbReference>
<keyword evidence="1" id="KW-0677">Repeat</keyword>
<proteinExistence type="predicted"/>
<feature type="compositionally biased region" description="Basic and acidic residues" evidence="2">
    <location>
        <begin position="164"/>
        <end position="187"/>
    </location>
</feature>
<dbReference type="AlphaFoldDB" id="A0A8L0DPS8"/>
<dbReference type="GeneTree" id="ENSGT00390000000002"/>
<reference evidence="4" key="1">
    <citation type="submission" date="2025-08" db="UniProtKB">
        <authorList>
            <consortium name="Ensembl"/>
        </authorList>
    </citation>
    <scope>IDENTIFICATION</scope>
</reference>
<dbReference type="SMART" id="SM00456">
    <property type="entry name" value="WW"/>
    <property type="match status" value="1"/>
</dbReference>
<evidence type="ECO:0000313" key="4">
    <source>
        <dbReference type="Ensembl" id="ENSOMYP00000129761.1"/>
    </source>
</evidence>
<dbReference type="GO" id="GO:0005634">
    <property type="term" value="C:nucleus"/>
    <property type="evidence" value="ECO:0007669"/>
    <property type="project" value="TreeGrafter"/>
</dbReference>
<dbReference type="InterPro" id="IPR036020">
    <property type="entry name" value="WW_dom_sf"/>
</dbReference>
<dbReference type="GO" id="GO:0006355">
    <property type="term" value="P:regulation of DNA-templated transcription"/>
    <property type="evidence" value="ECO:0007669"/>
    <property type="project" value="TreeGrafter"/>
</dbReference>
<dbReference type="Proteomes" id="UP000694395">
    <property type="component" value="Unassembled WGS sequence"/>
</dbReference>
<dbReference type="CDD" id="cd00201">
    <property type="entry name" value="WW"/>
    <property type="match status" value="1"/>
</dbReference>
<dbReference type="PROSITE" id="PS50020">
    <property type="entry name" value="WW_DOMAIN_2"/>
    <property type="match status" value="1"/>
</dbReference>
<feature type="compositionally biased region" description="Polar residues" evidence="2">
    <location>
        <begin position="135"/>
        <end position="153"/>
    </location>
</feature>
<dbReference type="SUPFAM" id="SSF51045">
    <property type="entry name" value="WW domain"/>
    <property type="match status" value="1"/>
</dbReference>
<feature type="compositionally biased region" description="Pro residues" evidence="2">
    <location>
        <begin position="348"/>
        <end position="357"/>
    </location>
</feature>
<organism evidence="4 5">
    <name type="scientific">Oncorhynchus mykiss</name>
    <name type="common">Rainbow trout</name>
    <name type="synonym">Salmo gairdneri</name>
    <dbReference type="NCBI Taxonomy" id="8022"/>
    <lineage>
        <taxon>Eukaryota</taxon>
        <taxon>Metazoa</taxon>
        <taxon>Chordata</taxon>
        <taxon>Craniata</taxon>
        <taxon>Vertebrata</taxon>
        <taxon>Euteleostomi</taxon>
        <taxon>Actinopterygii</taxon>
        <taxon>Neopterygii</taxon>
        <taxon>Teleostei</taxon>
        <taxon>Protacanthopterygii</taxon>
        <taxon>Salmoniformes</taxon>
        <taxon>Salmonidae</taxon>
        <taxon>Salmoninae</taxon>
        <taxon>Oncorhynchus</taxon>
    </lineage>
</organism>
<keyword evidence="5" id="KW-1185">Reference proteome</keyword>
<dbReference type="InterPro" id="IPR039576">
    <property type="entry name" value="APBB1/2/3"/>
</dbReference>
<dbReference type="GO" id="GO:0001540">
    <property type="term" value="F:amyloid-beta binding"/>
    <property type="evidence" value="ECO:0007669"/>
    <property type="project" value="InterPro"/>
</dbReference>
<dbReference type="FunFam" id="2.20.70.10:FF:000003">
    <property type="entry name" value="amyloid beta A4 precursor protein-binding family B member 2"/>
    <property type="match status" value="1"/>
</dbReference>
<evidence type="ECO:0000256" key="1">
    <source>
        <dbReference type="ARBA" id="ARBA00022737"/>
    </source>
</evidence>
<dbReference type="PANTHER" id="PTHR14058">
    <property type="entry name" value="AMYLOID BETA A4 PRECURSOR PROTEIN-BINDING FAMILY B"/>
    <property type="match status" value="1"/>
</dbReference>
<feature type="domain" description="WW" evidence="3">
    <location>
        <begin position="297"/>
        <end position="329"/>
    </location>
</feature>
<accession>A0A8L0DPS8</accession>
<sequence>SLSQSPTDRGPASSVMMSIDVANRNGPALTPPASLSLCSSHNRDVSGGDVTRLGWATFPKCRKKYCLTSIQSAMGLSDVTLPPSSSTPNKLAKNGLNALRKAAERHGQHDHNKNTTPDPDSTTAERHGQHDHNKNTTPDPDSTTEDCNTNNETVNEDILTKMNLDPDTKTHLDLKTNKMEEERRPLLKSENQVKAPDQGSHPDLHPSFRLLKSVKDSPYPPPPSTPRHSSPEETPPLPSSSSSPLRQKDSVEEVTTDCVVIRIQDMNSPGWSSLSQENTSPPLPDIWSDHQGCQTEGDLPPGWKRITDKADIYYWHIPSGATQWERPAPRDPLTRQEGSSLGDTTSASPPPDHQVNT</sequence>
<evidence type="ECO:0000256" key="2">
    <source>
        <dbReference type="SAM" id="MobiDB-lite"/>
    </source>
</evidence>
<reference evidence="4" key="2">
    <citation type="submission" date="2025-09" db="UniProtKB">
        <authorList>
            <consortium name="Ensembl"/>
        </authorList>
    </citation>
    <scope>IDENTIFICATION</scope>
</reference>
<name>A0A8L0DPS8_ONCMY</name>
<dbReference type="GO" id="GO:0005737">
    <property type="term" value="C:cytoplasm"/>
    <property type="evidence" value="ECO:0007669"/>
    <property type="project" value="TreeGrafter"/>
</dbReference>
<feature type="region of interest" description="Disordered" evidence="2">
    <location>
        <begin position="319"/>
        <end position="357"/>
    </location>
</feature>
<dbReference type="Ensembl" id="ENSOMYT00000119799.1">
    <property type="protein sequence ID" value="ENSOMYP00000129761.1"/>
    <property type="gene ID" value="ENSOMYG00000050966.1"/>
</dbReference>
<protein>
    <recommendedName>
        <fullName evidence="3">WW domain-containing protein</fullName>
    </recommendedName>
</protein>
<feature type="compositionally biased region" description="Basic and acidic residues" evidence="2">
    <location>
        <begin position="102"/>
        <end position="113"/>
    </location>
</feature>
<dbReference type="InterPro" id="IPR001202">
    <property type="entry name" value="WW_dom"/>
</dbReference>
<feature type="compositionally biased region" description="Basic and acidic residues" evidence="2">
    <location>
        <begin position="123"/>
        <end position="134"/>
    </location>
</feature>
<feature type="region of interest" description="Disordered" evidence="2">
    <location>
        <begin position="102"/>
        <end position="301"/>
    </location>
</feature>
<evidence type="ECO:0000313" key="5">
    <source>
        <dbReference type="Proteomes" id="UP000694395"/>
    </source>
</evidence>
<evidence type="ECO:0000259" key="3">
    <source>
        <dbReference type="PROSITE" id="PS50020"/>
    </source>
</evidence>
<dbReference type="PANTHER" id="PTHR14058:SF10">
    <property type="entry name" value="AMYLOID-BETA A4 PRECURSOR PROTEIN-BINDING FAMILY B MEMBER 3"/>
    <property type="match status" value="1"/>
</dbReference>
<feature type="compositionally biased region" description="Polar residues" evidence="2">
    <location>
        <begin position="265"/>
        <end position="280"/>
    </location>
</feature>
<dbReference type="Pfam" id="PF00397">
    <property type="entry name" value="WW"/>
    <property type="match status" value="1"/>
</dbReference>
<feature type="compositionally biased region" description="Polar residues" evidence="2">
    <location>
        <begin position="336"/>
        <end position="347"/>
    </location>
</feature>
<dbReference type="Gene3D" id="2.20.70.10">
    <property type="match status" value="1"/>
</dbReference>